<dbReference type="RefSeq" id="WP_209769490.1">
    <property type="nucleotide sequence ID" value="NZ_JAGINP010000020.1"/>
</dbReference>
<evidence type="ECO:0000313" key="3">
    <source>
        <dbReference type="EMBL" id="MBP2295097.1"/>
    </source>
</evidence>
<accession>A0ABS4SR90</accession>
<evidence type="ECO:0000259" key="2">
    <source>
        <dbReference type="Pfam" id="PF00303"/>
    </source>
</evidence>
<gene>
    <name evidence="3" type="ORF">J2851_004900</name>
</gene>
<sequence length="544" mass="61229">MANHMYGTHRNVSFATVESFNAALRDGVTVMVRGHETKELRNRITSIARPRERCIFLPGRHNDIFAQVAETFWVIGGRNDLPWLTHYLPRAPDFSDDHGLTWHGAYGPRLRTWAGKVDQLDEWRRLLIADSNTRRAVGVLFDPNRDFVSNSNDIPCNNWLNWLLRDGQLHLNIAVRSNDAMWGFSGVNAFEWSVLHEMMAFWVGSDVGEATFFATSYHLYSRHYNRARNIVNRFYGMTPYDFGIVSPRFATQWADFSAAMAEWFEIEEQLRANPIPLPRAGLVASDPFLSSTLRLLRLKWGAKKWSVKQLASELANLPEDDFATAAYEFFGRDRPELLANITQPKIAAFFCACQAAKGGSSDTELKAAIKHLHTRKNAIYAGAWKRRGERVSVLPNIARKVDRLQAFADEGKTLKGETVLDTAIDLYVYAAKYRLFLAELSEVEMSPLGPDAPQPLSDHDKNFDALVDIADFSGDPQGDLLVQIRTITKMFEDLWQAVDAAGAGLVDRQRSAAELTAAAEQLVGLVVAADPRCTSDFLRNVQNS</sequence>
<organism evidence="3 4">
    <name type="scientific">Azospirillum rugosum</name>
    <dbReference type="NCBI Taxonomy" id="416170"/>
    <lineage>
        <taxon>Bacteria</taxon>
        <taxon>Pseudomonadati</taxon>
        <taxon>Pseudomonadota</taxon>
        <taxon>Alphaproteobacteria</taxon>
        <taxon>Rhodospirillales</taxon>
        <taxon>Azospirillaceae</taxon>
        <taxon>Azospirillum</taxon>
    </lineage>
</organism>
<name>A0ABS4SR90_9PROT</name>
<evidence type="ECO:0000313" key="4">
    <source>
        <dbReference type="Proteomes" id="UP000781958"/>
    </source>
</evidence>
<dbReference type="InterPro" id="IPR036926">
    <property type="entry name" value="Thymidate_synth/dCMP_Mease_sf"/>
</dbReference>
<protein>
    <submittedName>
        <fullName evidence="3">Thymidylate synthase</fullName>
        <ecNumber evidence="3">2.1.1.45</ecNumber>
    </submittedName>
</protein>
<comment type="caution">
    <text evidence="3">The sequence shown here is derived from an EMBL/GenBank/DDBJ whole genome shotgun (WGS) entry which is preliminary data.</text>
</comment>
<dbReference type="GO" id="GO:0004799">
    <property type="term" value="F:thymidylate synthase activity"/>
    <property type="evidence" value="ECO:0007669"/>
    <property type="project" value="UniProtKB-EC"/>
</dbReference>
<keyword evidence="4" id="KW-1185">Reference proteome</keyword>
<keyword evidence="3" id="KW-0489">Methyltransferase</keyword>
<dbReference type="SUPFAM" id="SSF55831">
    <property type="entry name" value="Thymidylate synthase/dCMP hydroxymethylase"/>
    <property type="match status" value="1"/>
</dbReference>
<feature type="domain" description="Thymidylate synthase/dCMP hydroxymethylase" evidence="2">
    <location>
        <begin position="67"/>
        <end position="234"/>
    </location>
</feature>
<dbReference type="Gene3D" id="3.30.572.10">
    <property type="entry name" value="Thymidylate synthase/dCMP hydroxymethylase domain"/>
    <property type="match status" value="1"/>
</dbReference>
<dbReference type="InterPro" id="IPR023451">
    <property type="entry name" value="Thymidate_synth/dCMP_Mease_dom"/>
</dbReference>
<dbReference type="Proteomes" id="UP000781958">
    <property type="component" value="Unassembled WGS sequence"/>
</dbReference>
<proteinExistence type="predicted"/>
<keyword evidence="1 3" id="KW-0808">Transferase</keyword>
<dbReference type="EMBL" id="JAGINP010000020">
    <property type="protein sequence ID" value="MBP2295097.1"/>
    <property type="molecule type" value="Genomic_DNA"/>
</dbReference>
<dbReference type="Pfam" id="PF00303">
    <property type="entry name" value="Thymidylat_synt"/>
    <property type="match status" value="1"/>
</dbReference>
<dbReference type="EC" id="2.1.1.45" evidence="3"/>
<reference evidence="3 4" key="1">
    <citation type="submission" date="2021-03" db="EMBL/GenBank/DDBJ databases">
        <title>Genomic Encyclopedia of Type Strains, Phase III (KMG-III): the genomes of soil and plant-associated and newly described type strains.</title>
        <authorList>
            <person name="Whitman W."/>
        </authorList>
    </citation>
    <scope>NUCLEOTIDE SEQUENCE [LARGE SCALE GENOMIC DNA]</scope>
    <source>
        <strain evidence="3 4">IMMIB AFH-6</strain>
    </source>
</reference>
<evidence type="ECO:0000256" key="1">
    <source>
        <dbReference type="ARBA" id="ARBA00022679"/>
    </source>
</evidence>
<dbReference type="GO" id="GO:0032259">
    <property type="term" value="P:methylation"/>
    <property type="evidence" value="ECO:0007669"/>
    <property type="project" value="UniProtKB-KW"/>
</dbReference>